<comment type="caution">
    <text evidence="11">The sequence shown here is derived from an EMBL/GenBank/DDBJ whole genome shotgun (WGS) entry which is preliminary data.</text>
</comment>
<dbReference type="InterPro" id="IPR019199">
    <property type="entry name" value="Virulence_VapD/CRISPR_Cas2"/>
</dbReference>
<evidence type="ECO:0000256" key="5">
    <source>
        <dbReference type="ARBA" id="ARBA00022759"/>
    </source>
</evidence>
<keyword evidence="4 9" id="KW-0479">Metal-binding</keyword>
<dbReference type="CDD" id="cd09725">
    <property type="entry name" value="Cas2_I_II_III"/>
    <property type="match status" value="1"/>
</dbReference>
<dbReference type="NCBIfam" id="TIGR01573">
    <property type="entry name" value="cas2"/>
    <property type="match status" value="1"/>
</dbReference>
<dbReference type="Proteomes" id="UP000009872">
    <property type="component" value="Unassembled WGS sequence"/>
</dbReference>
<evidence type="ECO:0000256" key="2">
    <source>
        <dbReference type="ARBA" id="ARBA00009959"/>
    </source>
</evidence>
<comment type="function">
    <text evidence="9">CRISPR (clustered regularly interspaced short palindromic repeat), is an adaptive immune system that provides protection against mobile genetic elements (viruses, transposable elements and conjugative plasmids). CRISPR clusters contain sequences complementary to antecedent mobile elements and target invading nucleic acids. CRISPR clusters are transcribed and processed into CRISPR RNA (crRNA). Functions as a ssRNA-specific endoribonuclease. Involved in the integration of spacer DNA into the CRISPR cassette.</text>
</comment>
<keyword evidence="3 9" id="KW-0540">Nuclease</keyword>
<evidence type="ECO:0000256" key="9">
    <source>
        <dbReference type="HAMAP-Rule" id="MF_01471"/>
    </source>
</evidence>
<dbReference type="RefSeq" id="WP_009132547.1">
    <property type="nucleotide sequence ID" value="NZ_JH992946.1"/>
</dbReference>
<evidence type="ECO:0000256" key="1">
    <source>
        <dbReference type="ARBA" id="ARBA00001946"/>
    </source>
</evidence>
<evidence type="ECO:0000256" key="8">
    <source>
        <dbReference type="ARBA" id="ARBA00023118"/>
    </source>
</evidence>
<keyword evidence="7 9" id="KW-0460">Magnesium</keyword>
<dbReference type="GO" id="GO:0016787">
    <property type="term" value="F:hydrolase activity"/>
    <property type="evidence" value="ECO:0007669"/>
    <property type="project" value="UniProtKB-KW"/>
</dbReference>
<dbReference type="PANTHER" id="PTHR34405:SF3">
    <property type="entry name" value="CRISPR-ASSOCIATED ENDORIBONUCLEASE CAS2 3"/>
    <property type="match status" value="1"/>
</dbReference>
<dbReference type="OrthoDB" id="9798176at2"/>
<dbReference type="GO" id="GO:0004521">
    <property type="term" value="F:RNA endonuclease activity"/>
    <property type="evidence" value="ECO:0007669"/>
    <property type="project" value="UniProtKB-UniRule"/>
</dbReference>
<dbReference type="eggNOG" id="COG1343">
    <property type="taxonomic scope" value="Bacteria"/>
</dbReference>
<evidence type="ECO:0000256" key="6">
    <source>
        <dbReference type="ARBA" id="ARBA00022801"/>
    </source>
</evidence>
<evidence type="ECO:0000256" key="7">
    <source>
        <dbReference type="ARBA" id="ARBA00022842"/>
    </source>
</evidence>
<dbReference type="AlphaFoldDB" id="K9EEW8"/>
<keyword evidence="8 9" id="KW-0051">Antiviral defense</keyword>
<evidence type="ECO:0000313" key="11">
    <source>
        <dbReference type="EMBL" id="EKU87710.1"/>
    </source>
</evidence>
<evidence type="ECO:0000256" key="4">
    <source>
        <dbReference type="ARBA" id="ARBA00022723"/>
    </source>
</evidence>
<dbReference type="STRING" id="742727.HMPREF9447_05169"/>
<comment type="subunit">
    <text evidence="9">Homodimer, forms a heterotetramer with a Cas1 homodimer.</text>
</comment>
<dbReference type="Gene3D" id="3.30.70.240">
    <property type="match status" value="1"/>
</dbReference>
<dbReference type="HOGENOM" id="CLU_161124_3_1_10"/>
<keyword evidence="6 9" id="KW-0378">Hydrolase</keyword>
<evidence type="ECO:0000313" key="12">
    <source>
        <dbReference type="Proteomes" id="UP000009872"/>
    </source>
</evidence>
<evidence type="ECO:0000256" key="3">
    <source>
        <dbReference type="ARBA" id="ARBA00022722"/>
    </source>
</evidence>
<dbReference type="HAMAP" id="MF_01471">
    <property type="entry name" value="Cas2"/>
    <property type="match status" value="1"/>
</dbReference>
<name>K9EEW8_9BACE</name>
<dbReference type="EC" id="3.1.-.-" evidence="9"/>
<feature type="binding site" evidence="9">
    <location>
        <position position="8"/>
    </location>
    <ligand>
        <name>Mg(2+)</name>
        <dbReference type="ChEBI" id="CHEBI:18420"/>
        <note>catalytic</note>
    </ligand>
</feature>
<dbReference type="SUPFAM" id="SSF143430">
    <property type="entry name" value="TTP0101/SSO1404-like"/>
    <property type="match status" value="1"/>
</dbReference>
<protein>
    <recommendedName>
        <fullName evidence="9">CRISPR-associated endoribonuclease Cas2</fullName>
        <ecNumber evidence="9">3.1.-.-</ecNumber>
    </recommendedName>
</protein>
<evidence type="ECO:0000256" key="10">
    <source>
        <dbReference type="PIRNR" id="PIRNR032582"/>
    </source>
</evidence>
<reference evidence="11 12" key="1">
    <citation type="submission" date="2012-09" db="EMBL/GenBank/DDBJ databases">
        <title>The Genome Sequence of Bacteroides oleiciplenus YIT 12058.</title>
        <authorList>
            <consortium name="The Broad Institute Genome Sequencing Platform"/>
            <person name="Earl A."/>
            <person name="Ward D."/>
            <person name="Feldgarden M."/>
            <person name="Gevers D."/>
            <person name="Morotomi M."/>
            <person name="Walker B."/>
            <person name="Young S.K."/>
            <person name="Zeng Q."/>
            <person name="Gargeya S."/>
            <person name="Fitzgerald M."/>
            <person name="Haas B."/>
            <person name="Abouelleil A."/>
            <person name="Alvarado L."/>
            <person name="Arachchi H.M."/>
            <person name="Berlin A.M."/>
            <person name="Chapman S.B."/>
            <person name="Goldberg J."/>
            <person name="Griggs A."/>
            <person name="Gujja S."/>
            <person name="Hansen M."/>
            <person name="Howarth C."/>
            <person name="Imamovic A."/>
            <person name="Larimer J."/>
            <person name="McCowen C."/>
            <person name="Montmayeur A."/>
            <person name="Murphy C."/>
            <person name="Neiman D."/>
            <person name="Pearson M."/>
            <person name="Priest M."/>
            <person name="Roberts A."/>
            <person name="Saif S."/>
            <person name="Shea T."/>
            <person name="Sisk P."/>
            <person name="Sykes S."/>
            <person name="Wortman J."/>
            <person name="Nusbaum C."/>
            <person name="Birren B."/>
        </authorList>
    </citation>
    <scope>NUCLEOTIDE SEQUENCE [LARGE SCALE GENOMIC DNA]</scope>
    <source>
        <strain evidence="11 12">YIT 12058</strain>
    </source>
</reference>
<dbReference type="PIRSF" id="PIRSF032582">
    <property type="entry name" value="Cas2"/>
    <property type="match status" value="1"/>
</dbReference>
<sequence>MFILVTYDVDTQSETGAKRLRKVAKECLNYGHRVQNSVFECVLSEAQFLIFKSKIMKIIDYDLDSIRFYFLGKNRSNRVECLGRETSIDVNSELII</sequence>
<dbReference type="PANTHER" id="PTHR34405">
    <property type="entry name" value="CRISPR-ASSOCIATED ENDORIBONUCLEASE CAS2"/>
    <property type="match status" value="1"/>
</dbReference>
<comment type="cofactor">
    <cofactor evidence="1 9">
        <name>Mg(2+)</name>
        <dbReference type="ChEBI" id="CHEBI:18420"/>
    </cofactor>
</comment>
<accession>K9EEW8</accession>
<organism evidence="11 12">
    <name type="scientific">Bacteroides oleiciplenus YIT 12058</name>
    <dbReference type="NCBI Taxonomy" id="742727"/>
    <lineage>
        <taxon>Bacteria</taxon>
        <taxon>Pseudomonadati</taxon>
        <taxon>Bacteroidota</taxon>
        <taxon>Bacteroidia</taxon>
        <taxon>Bacteroidales</taxon>
        <taxon>Bacteroidaceae</taxon>
        <taxon>Bacteroides</taxon>
    </lineage>
</organism>
<dbReference type="EMBL" id="ADLF01000024">
    <property type="protein sequence ID" value="EKU87710.1"/>
    <property type="molecule type" value="Genomic_DNA"/>
</dbReference>
<keyword evidence="12" id="KW-1185">Reference proteome</keyword>
<keyword evidence="5 9" id="KW-0255">Endonuclease</keyword>
<dbReference type="GO" id="GO:0051607">
    <property type="term" value="P:defense response to virus"/>
    <property type="evidence" value="ECO:0007669"/>
    <property type="project" value="UniProtKB-UniRule"/>
</dbReference>
<proteinExistence type="inferred from homology"/>
<dbReference type="GO" id="GO:0046872">
    <property type="term" value="F:metal ion binding"/>
    <property type="evidence" value="ECO:0007669"/>
    <property type="project" value="UniProtKB-UniRule"/>
</dbReference>
<dbReference type="GO" id="GO:0043571">
    <property type="term" value="P:maintenance of CRISPR repeat elements"/>
    <property type="evidence" value="ECO:0007669"/>
    <property type="project" value="UniProtKB-UniRule"/>
</dbReference>
<dbReference type="Pfam" id="PF09827">
    <property type="entry name" value="CRISPR_Cas2"/>
    <property type="match status" value="1"/>
</dbReference>
<dbReference type="InterPro" id="IPR021127">
    <property type="entry name" value="CRISPR_associated_Cas2"/>
</dbReference>
<comment type="similarity">
    <text evidence="2 9 10">Belongs to the CRISPR-associated endoribonuclease Cas2 protein family.</text>
</comment>
<gene>
    <name evidence="9" type="primary">cas2</name>
    <name evidence="11" type="ORF">HMPREF9447_05169</name>
</gene>